<accession>A0ABV0T0S1</accession>
<evidence type="ECO:0000313" key="7">
    <source>
        <dbReference type="Proteomes" id="UP001482620"/>
    </source>
</evidence>
<keyword evidence="4" id="KW-0862">Zinc</keyword>
<proteinExistence type="predicted"/>
<sequence length="201" mass="23487">MNMNINIPSDMNKCYVQWNKQLKSALNKVKQRSWRRVGQSGSGKGNARNFLIGEEHPGVLCTPGLQIKFFSQRVWAEASEKSLDVKKRGKVPHPHDLVKEAGLSANTSKTWNLPRCGVPDFPNQKDVQYRERHRQRRFVVHGGRFDKNDLTYKIVRFPWQMDEEQVRRVIREAVKIWSDVTPLTFTEIRRGTPDIRIDFSR</sequence>
<dbReference type="SUPFAM" id="SSF55486">
    <property type="entry name" value="Metalloproteases ('zincins'), catalytic domain"/>
    <property type="match status" value="1"/>
</dbReference>
<keyword evidence="1" id="KW-0645">Protease</keyword>
<comment type="caution">
    <text evidence="6">The sequence shown here is derived from an EMBL/GenBank/DDBJ whole genome shotgun (WGS) entry which is preliminary data.</text>
</comment>
<dbReference type="EMBL" id="JAHRIQ010013606">
    <property type="protein sequence ID" value="MEQ2225681.1"/>
    <property type="molecule type" value="Genomic_DNA"/>
</dbReference>
<protein>
    <recommendedName>
        <fullName evidence="5">Peptidase M10 metallopeptidase domain-containing protein</fullName>
    </recommendedName>
</protein>
<gene>
    <name evidence="6" type="ORF">ILYODFUR_019912</name>
</gene>
<keyword evidence="7" id="KW-1185">Reference proteome</keyword>
<dbReference type="Pfam" id="PF00413">
    <property type="entry name" value="Peptidase_M10"/>
    <property type="match status" value="1"/>
</dbReference>
<organism evidence="6 7">
    <name type="scientific">Ilyodon furcidens</name>
    <name type="common">goldbreast splitfin</name>
    <dbReference type="NCBI Taxonomy" id="33524"/>
    <lineage>
        <taxon>Eukaryota</taxon>
        <taxon>Metazoa</taxon>
        <taxon>Chordata</taxon>
        <taxon>Craniata</taxon>
        <taxon>Vertebrata</taxon>
        <taxon>Euteleostomi</taxon>
        <taxon>Actinopterygii</taxon>
        <taxon>Neopterygii</taxon>
        <taxon>Teleostei</taxon>
        <taxon>Neoteleostei</taxon>
        <taxon>Acanthomorphata</taxon>
        <taxon>Ovalentaria</taxon>
        <taxon>Atherinomorphae</taxon>
        <taxon>Cyprinodontiformes</taxon>
        <taxon>Goodeidae</taxon>
        <taxon>Ilyodon</taxon>
    </lineage>
</organism>
<evidence type="ECO:0000256" key="1">
    <source>
        <dbReference type="ARBA" id="ARBA00022670"/>
    </source>
</evidence>
<keyword evidence="2" id="KW-0479">Metal-binding</keyword>
<reference evidence="6 7" key="1">
    <citation type="submission" date="2021-06" db="EMBL/GenBank/DDBJ databases">
        <authorList>
            <person name="Palmer J.M."/>
        </authorList>
    </citation>
    <scope>NUCLEOTIDE SEQUENCE [LARGE SCALE GENOMIC DNA]</scope>
    <source>
        <strain evidence="7">if_2019</strain>
        <tissue evidence="6">Muscle</tissue>
    </source>
</reference>
<evidence type="ECO:0000256" key="4">
    <source>
        <dbReference type="ARBA" id="ARBA00022833"/>
    </source>
</evidence>
<dbReference type="InterPro" id="IPR024079">
    <property type="entry name" value="MetalloPept_cat_dom_sf"/>
</dbReference>
<evidence type="ECO:0000259" key="5">
    <source>
        <dbReference type="Pfam" id="PF00413"/>
    </source>
</evidence>
<evidence type="ECO:0000256" key="3">
    <source>
        <dbReference type="ARBA" id="ARBA00022801"/>
    </source>
</evidence>
<dbReference type="Proteomes" id="UP001482620">
    <property type="component" value="Unassembled WGS sequence"/>
</dbReference>
<name>A0ABV0T0S1_9TELE</name>
<dbReference type="PANTHER" id="PTHR10201">
    <property type="entry name" value="MATRIX METALLOPROTEINASE"/>
    <property type="match status" value="1"/>
</dbReference>
<dbReference type="Gene3D" id="3.40.390.10">
    <property type="entry name" value="Collagenase (Catalytic Domain)"/>
    <property type="match status" value="1"/>
</dbReference>
<keyword evidence="3" id="KW-0378">Hydrolase</keyword>
<dbReference type="InterPro" id="IPR021190">
    <property type="entry name" value="Pept_M10A"/>
</dbReference>
<evidence type="ECO:0000256" key="2">
    <source>
        <dbReference type="ARBA" id="ARBA00022723"/>
    </source>
</evidence>
<feature type="domain" description="Peptidase M10 metallopeptidase" evidence="5">
    <location>
        <begin position="145"/>
        <end position="200"/>
    </location>
</feature>
<dbReference type="InterPro" id="IPR001818">
    <property type="entry name" value="Pept_M10_metallopeptidase"/>
</dbReference>
<dbReference type="PRINTS" id="PR00138">
    <property type="entry name" value="MATRIXIN"/>
</dbReference>
<dbReference type="PANTHER" id="PTHR10201:SF20">
    <property type="entry name" value="STROMELYSIN-3"/>
    <property type="match status" value="1"/>
</dbReference>
<evidence type="ECO:0000313" key="6">
    <source>
        <dbReference type="EMBL" id="MEQ2225681.1"/>
    </source>
</evidence>